<reference evidence="3 4" key="1">
    <citation type="submission" date="2019-02" db="EMBL/GenBank/DDBJ databases">
        <authorList>
            <person name="Li Y."/>
        </authorList>
    </citation>
    <scope>NUCLEOTIDE SEQUENCE [LARGE SCALE GENOMIC DNA]</scope>
    <source>
        <strain evidence="3 4">30C10-4-7</strain>
    </source>
</reference>
<dbReference type="CDD" id="cd16027">
    <property type="entry name" value="SGSH"/>
    <property type="match status" value="1"/>
</dbReference>
<evidence type="ECO:0000313" key="4">
    <source>
        <dbReference type="Proteomes" id="UP000292855"/>
    </source>
</evidence>
<keyword evidence="4" id="KW-1185">Reference proteome</keyword>
<dbReference type="PANTHER" id="PTHR43751">
    <property type="entry name" value="SULFATASE"/>
    <property type="match status" value="1"/>
</dbReference>
<feature type="chain" id="PRO_5020446411" evidence="1">
    <location>
        <begin position="22"/>
        <end position="507"/>
    </location>
</feature>
<feature type="domain" description="Sulfatase N-terminal" evidence="2">
    <location>
        <begin position="40"/>
        <end position="329"/>
    </location>
</feature>
<dbReference type="InterPro" id="IPR017850">
    <property type="entry name" value="Alkaline_phosphatase_core_sf"/>
</dbReference>
<gene>
    <name evidence="3" type="ORF">EWE74_17115</name>
</gene>
<accession>A0A4Q6XQA3</accession>
<dbReference type="Proteomes" id="UP000292855">
    <property type="component" value="Unassembled WGS sequence"/>
</dbReference>
<feature type="signal peptide" evidence="1">
    <location>
        <begin position="1"/>
        <end position="21"/>
    </location>
</feature>
<dbReference type="Gene3D" id="3.40.720.10">
    <property type="entry name" value="Alkaline Phosphatase, subunit A"/>
    <property type="match status" value="1"/>
</dbReference>
<proteinExistence type="predicted"/>
<name>A0A4Q6XQA3_9SPHI</name>
<dbReference type="PANTHER" id="PTHR43751:SF1">
    <property type="entry name" value="SULFATASE ATSG-RELATED"/>
    <property type="match status" value="1"/>
</dbReference>
<dbReference type="SUPFAM" id="SSF53649">
    <property type="entry name" value="Alkaline phosphatase-like"/>
    <property type="match status" value="1"/>
</dbReference>
<dbReference type="InterPro" id="IPR000917">
    <property type="entry name" value="Sulfatase_N"/>
</dbReference>
<evidence type="ECO:0000313" key="3">
    <source>
        <dbReference type="EMBL" id="RZF58336.1"/>
    </source>
</evidence>
<keyword evidence="1" id="KW-0732">Signal</keyword>
<dbReference type="EMBL" id="SGIT01000004">
    <property type="protein sequence ID" value="RZF58336.1"/>
    <property type="molecule type" value="Genomic_DNA"/>
</dbReference>
<evidence type="ECO:0000259" key="2">
    <source>
        <dbReference type="Pfam" id="PF00884"/>
    </source>
</evidence>
<dbReference type="PROSITE" id="PS51257">
    <property type="entry name" value="PROKAR_LIPOPROTEIN"/>
    <property type="match status" value="1"/>
</dbReference>
<sequence length="507" mass="57529">MKKMIMKKRIIVTITSLFAWACSCYGQLPTEANGATNRLNVLIFTADDLDRNSLGVYGSQVPDITPNIDRFANESLRFDHAFVNSAICAPSRAILATGLYAHNSGVNGFYKIKDDHKVPLIMEILREHHYALGVLGKAEHATPKDNFEWDYIFDQADLGNGRSPALYYERTKTFLSERKEDNKPFFLLVNSHDPHRPYFNPDLPLDHGEERPSRIYSPEEISVPGFLPDLPGVREELSHYFNSTRRLDDTFGTVLQALKESGLAENTVVIFLSDNGIAMPFAKANTYHASNRTPFLVYWPGVTKAASVNDWDFISTVDLVPTLLEGLGIPLLSTDGQSFFPLLKDGQQPDRDRIFAQIDYKAGGGPTPMRSIHTKRYTYIFNAWSDGERVYSNNNEGLTLKSMKEAAESDKAIAERVNLYHFRISEELYDLENDPDGLHNLIDDPESAILATEFRKSLEQWMIQTNDPLVPVYQNRHKPELANRAFYRIYPGAEELDKNKARYSEGR</sequence>
<dbReference type="InterPro" id="IPR052701">
    <property type="entry name" value="GAG_Ulvan_Degrading_Sulfatases"/>
</dbReference>
<dbReference type="AlphaFoldDB" id="A0A4Q6XQA3"/>
<protein>
    <submittedName>
        <fullName evidence="3">Sulfatase</fullName>
    </submittedName>
</protein>
<organism evidence="3 4">
    <name type="scientific">Sphingobacterium corticibacterium</name>
    <dbReference type="NCBI Taxonomy" id="2484746"/>
    <lineage>
        <taxon>Bacteria</taxon>
        <taxon>Pseudomonadati</taxon>
        <taxon>Bacteroidota</taxon>
        <taxon>Sphingobacteriia</taxon>
        <taxon>Sphingobacteriales</taxon>
        <taxon>Sphingobacteriaceae</taxon>
        <taxon>Sphingobacterium</taxon>
    </lineage>
</organism>
<dbReference type="Pfam" id="PF00884">
    <property type="entry name" value="Sulfatase"/>
    <property type="match status" value="1"/>
</dbReference>
<dbReference type="OrthoDB" id="9764377at2"/>
<comment type="caution">
    <text evidence="3">The sequence shown here is derived from an EMBL/GenBank/DDBJ whole genome shotgun (WGS) entry which is preliminary data.</text>
</comment>
<evidence type="ECO:0000256" key="1">
    <source>
        <dbReference type="SAM" id="SignalP"/>
    </source>
</evidence>